<dbReference type="PROSITE" id="PS00629">
    <property type="entry name" value="IMP_1"/>
    <property type="match status" value="1"/>
</dbReference>
<feature type="binding site" evidence="9">
    <location>
        <position position="90"/>
    </location>
    <ligand>
        <name>Mg(2+)</name>
        <dbReference type="ChEBI" id="CHEBI:18420"/>
        <label>2</label>
    </ligand>
</feature>
<dbReference type="RefSeq" id="WP_042085681.1">
    <property type="nucleotide sequence ID" value="NZ_BKCN01000010.1"/>
</dbReference>
<feature type="binding site" evidence="9">
    <location>
        <position position="70"/>
    </location>
    <ligand>
        <name>Mg(2+)</name>
        <dbReference type="ChEBI" id="CHEBI:18420"/>
        <label>1</label>
        <note>catalytic</note>
    </ligand>
</feature>
<dbReference type="Proteomes" id="UP000324996">
    <property type="component" value="Unassembled WGS sequence"/>
</dbReference>
<feature type="binding site" evidence="9">
    <location>
        <position position="89"/>
    </location>
    <ligand>
        <name>Mg(2+)</name>
        <dbReference type="ChEBI" id="CHEBI:18420"/>
        <label>1</label>
        <note>catalytic</note>
    </ligand>
</feature>
<evidence type="ECO:0000256" key="4">
    <source>
        <dbReference type="ARBA" id="ARBA00013106"/>
    </source>
</evidence>
<dbReference type="Gene3D" id="3.40.190.80">
    <property type="match status" value="1"/>
</dbReference>
<evidence type="ECO:0000256" key="3">
    <source>
        <dbReference type="ARBA" id="ARBA00009759"/>
    </source>
</evidence>
<evidence type="ECO:0000256" key="1">
    <source>
        <dbReference type="ARBA" id="ARBA00001033"/>
    </source>
</evidence>
<evidence type="ECO:0000256" key="8">
    <source>
        <dbReference type="ARBA" id="ARBA00022842"/>
    </source>
</evidence>
<evidence type="ECO:0000256" key="10">
    <source>
        <dbReference type="RuleBase" id="RU364068"/>
    </source>
</evidence>
<dbReference type="InterPro" id="IPR020583">
    <property type="entry name" value="Inositol_monoP_metal-BS"/>
</dbReference>
<dbReference type="AlphaFoldDB" id="A0A5A7N7U7"/>
<dbReference type="PANTHER" id="PTHR20854">
    <property type="entry name" value="INOSITOL MONOPHOSPHATASE"/>
    <property type="match status" value="1"/>
</dbReference>
<evidence type="ECO:0000256" key="7">
    <source>
        <dbReference type="ARBA" id="ARBA00022801"/>
    </source>
</evidence>
<sequence length="271" mass="29797">MARRSPLVNVMAAAAEKAARNLRRDFGEVEHLQVSQKGPADFVSEADRRAEQILYTELKKGRPRFGFLMEERGEVEGEPGESRWIVDPLDGTTNFLHGLPHWAITIAVEERGEIVSGIVYDVLKDELFWADKGNGAFVNDQRLRVSGRSTLAQSLLATGIPFMGKPDHPAFLRQLAAFTPEVAGIRRFGSASLDLAYVAAGRYEGFWESDLQKWDIAAGILLVREAGGFVSDLKGGAQMLQNGTIIAANTHLHLPMLKILRGAGRSADRDD</sequence>
<evidence type="ECO:0000256" key="5">
    <source>
        <dbReference type="ARBA" id="ARBA00019784"/>
    </source>
</evidence>
<keyword evidence="6 9" id="KW-0479">Metal-binding</keyword>
<dbReference type="GO" id="GO:0046872">
    <property type="term" value="F:metal ion binding"/>
    <property type="evidence" value="ECO:0007669"/>
    <property type="project" value="UniProtKB-KW"/>
</dbReference>
<comment type="catalytic activity">
    <reaction evidence="1 10">
        <text>a myo-inositol phosphate + H2O = myo-inositol + phosphate</text>
        <dbReference type="Rhea" id="RHEA:24056"/>
        <dbReference type="ChEBI" id="CHEBI:15377"/>
        <dbReference type="ChEBI" id="CHEBI:17268"/>
        <dbReference type="ChEBI" id="CHEBI:43474"/>
        <dbReference type="ChEBI" id="CHEBI:84139"/>
        <dbReference type="EC" id="3.1.3.25"/>
    </reaction>
</comment>
<dbReference type="EMBL" id="BKCN01000010">
    <property type="protein sequence ID" value="GER04412.1"/>
    <property type="molecule type" value="Genomic_DNA"/>
</dbReference>
<keyword evidence="12" id="KW-1185">Reference proteome</keyword>
<dbReference type="GO" id="GO:0007165">
    <property type="term" value="P:signal transduction"/>
    <property type="evidence" value="ECO:0007669"/>
    <property type="project" value="TreeGrafter"/>
</dbReference>
<dbReference type="CDD" id="cd01639">
    <property type="entry name" value="IMPase"/>
    <property type="match status" value="1"/>
</dbReference>
<comment type="caution">
    <text evidence="11">The sequence shown here is derived from an EMBL/GenBank/DDBJ whole genome shotgun (WGS) entry which is preliminary data.</text>
</comment>
<dbReference type="PROSITE" id="PS00630">
    <property type="entry name" value="IMP_2"/>
    <property type="match status" value="1"/>
</dbReference>
<dbReference type="Pfam" id="PF00459">
    <property type="entry name" value="Inositol_P"/>
    <property type="match status" value="1"/>
</dbReference>
<dbReference type="PANTHER" id="PTHR20854:SF4">
    <property type="entry name" value="INOSITOL-1-MONOPHOSPHATASE-RELATED"/>
    <property type="match status" value="1"/>
</dbReference>
<evidence type="ECO:0000256" key="9">
    <source>
        <dbReference type="PIRSR" id="PIRSR600760-2"/>
    </source>
</evidence>
<dbReference type="InterPro" id="IPR020550">
    <property type="entry name" value="Inositol_monophosphatase_CS"/>
</dbReference>
<evidence type="ECO:0000313" key="11">
    <source>
        <dbReference type="EMBL" id="GER04412.1"/>
    </source>
</evidence>
<evidence type="ECO:0000256" key="6">
    <source>
        <dbReference type="ARBA" id="ARBA00022723"/>
    </source>
</evidence>
<dbReference type="Gene3D" id="3.30.540.10">
    <property type="entry name" value="Fructose-1,6-Bisphosphatase, subunit A, domain 1"/>
    <property type="match status" value="1"/>
</dbReference>
<dbReference type="FunFam" id="3.30.540.10:FF:000003">
    <property type="entry name" value="Inositol-1-monophosphatase"/>
    <property type="match status" value="1"/>
</dbReference>
<comment type="cofactor">
    <cofactor evidence="2 9 10">
        <name>Mg(2+)</name>
        <dbReference type="ChEBI" id="CHEBI:18420"/>
    </cofactor>
</comment>
<dbReference type="EC" id="3.1.3.25" evidence="4 10"/>
<dbReference type="InterPro" id="IPR000760">
    <property type="entry name" value="Inositol_monophosphatase-like"/>
</dbReference>
<dbReference type="InterPro" id="IPR022337">
    <property type="entry name" value="Inositol_monophosphatase_SuhB"/>
</dbReference>
<name>A0A5A7N7U7_9PROT</name>
<feature type="binding site" evidence="9">
    <location>
        <position position="87"/>
    </location>
    <ligand>
        <name>Mg(2+)</name>
        <dbReference type="ChEBI" id="CHEBI:18420"/>
        <label>1</label>
        <note>catalytic</note>
    </ligand>
</feature>
<dbReference type="InterPro" id="IPR033942">
    <property type="entry name" value="IMPase"/>
</dbReference>
<protein>
    <recommendedName>
        <fullName evidence="5 10">Inositol-1-monophosphatase</fullName>
        <ecNumber evidence="4 10">3.1.3.25</ecNumber>
    </recommendedName>
</protein>
<feature type="binding site" evidence="9">
    <location>
        <position position="215"/>
    </location>
    <ligand>
        <name>Mg(2+)</name>
        <dbReference type="ChEBI" id="CHEBI:18420"/>
        <label>1</label>
        <note>catalytic</note>
    </ligand>
</feature>
<dbReference type="GO" id="GO:0008934">
    <property type="term" value="F:inositol monophosphate 1-phosphatase activity"/>
    <property type="evidence" value="ECO:0007669"/>
    <property type="project" value="InterPro"/>
</dbReference>
<comment type="similarity">
    <text evidence="3 10">Belongs to the inositol monophosphatase superfamily.</text>
</comment>
<keyword evidence="7 10" id="KW-0378">Hydrolase</keyword>
<evidence type="ECO:0000256" key="2">
    <source>
        <dbReference type="ARBA" id="ARBA00001946"/>
    </source>
</evidence>
<dbReference type="SUPFAM" id="SSF56655">
    <property type="entry name" value="Carbohydrate phosphatase"/>
    <property type="match status" value="1"/>
</dbReference>
<dbReference type="PRINTS" id="PR00377">
    <property type="entry name" value="IMPHPHTASES"/>
</dbReference>
<accession>A0A5A7N7U7</accession>
<dbReference type="GO" id="GO:0006020">
    <property type="term" value="P:inositol metabolic process"/>
    <property type="evidence" value="ECO:0007669"/>
    <property type="project" value="TreeGrafter"/>
</dbReference>
<organism evidence="11 12">
    <name type="scientific">Iodidimonas nitroreducens</name>
    <dbReference type="NCBI Taxonomy" id="1236968"/>
    <lineage>
        <taxon>Bacteria</taxon>
        <taxon>Pseudomonadati</taxon>
        <taxon>Pseudomonadota</taxon>
        <taxon>Alphaproteobacteria</taxon>
        <taxon>Iodidimonadales</taxon>
        <taxon>Iodidimonadaceae</taxon>
        <taxon>Iodidimonas</taxon>
    </lineage>
</organism>
<dbReference type="PRINTS" id="PR01959">
    <property type="entry name" value="SBIMPHPHTASE"/>
</dbReference>
<reference evidence="11 12" key="1">
    <citation type="submission" date="2019-09" db="EMBL/GenBank/DDBJ databases">
        <title>NBRP : Genome information of microbial organism related human and environment.</title>
        <authorList>
            <person name="Hattori M."/>
            <person name="Oshima K."/>
            <person name="Inaba H."/>
            <person name="Suda W."/>
            <person name="Sakamoto M."/>
            <person name="Iino T."/>
            <person name="Kitahara M."/>
            <person name="Oshida Y."/>
            <person name="Iida T."/>
            <person name="Kudo T."/>
            <person name="Itoh T."/>
            <person name="Ohkuma M."/>
        </authorList>
    </citation>
    <scope>NUCLEOTIDE SEQUENCE [LARGE SCALE GENOMIC DNA]</scope>
    <source>
        <strain evidence="11 12">Q-1</strain>
    </source>
</reference>
<gene>
    <name evidence="11" type="ORF">JCM17846_20940</name>
</gene>
<proteinExistence type="inferred from homology"/>
<keyword evidence="8 9" id="KW-0460">Magnesium</keyword>
<evidence type="ECO:0000313" key="12">
    <source>
        <dbReference type="Proteomes" id="UP000324996"/>
    </source>
</evidence>
<dbReference type="GO" id="GO:0046854">
    <property type="term" value="P:phosphatidylinositol phosphate biosynthetic process"/>
    <property type="evidence" value="ECO:0007669"/>
    <property type="project" value="InterPro"/>
</dbReference>